<dbReference type="GO" id="GO:0032040">
    <property type="term" value="C:small-subunit processome"/>
    <property type="evidence" value="ECO:0007669"/>
    <property type="project" value="TreeGrafter"/>
</dbReference>
<dbReference type="Pfam" id="PF00400">
    <property type="entry name" value="WD40"/>
    <property type="match status" value="6"/>
</dbReference>
<dbReference type="PROSITE" id="PS50082">
    <property type="entry name" value="WD_REPEATS_2"/>
    <property type="match status" value="4"/>
</dbReference>
<proteinExistence type="inferred from homology"/>
<evidence type="ECO:0000256" key="8">
    <source>
        <dbReference type="ARBA" id="ARBA00023274"/>
    </source>
</evidence>
<dbReference type="GO" id="GO:0034511">
    <property type="term" value="F:U3 snoRNA binding"/>
    <property type="evidence" value="ECO:0007669"/>
    <property type="project" value="InterPro"/>
</dbReference>
<dbReference type="AlphaFoldDB" id="A0A8T3AMC9"/>
<dbReference type="Gene3D" id="2.130.10.10">
    <property type="entry name" value="YVTN repeat-like/Quinoprotein amine dehydrogenase"/>
    <property type="match status" value="1"/>
</dbReference>
<evidence type="ECO:0000256" key="1">
    <source>
        <dbReference type="ARBA" id="ARBA00004604"/>
    </source>
</evidence>
<keyword evidence="4 9" id="KW-0853">WD repeat</keyword>
<evidence type="ECO:0000313" key="12">
    <source>
        <dbReference type="Proteomes" id="UP000829196"/>
    </source>
</evidence>
<gene>
    <name evidence="11" type="ORF">KFK09_020810</name>
</gene>
<feature type="repeat" description="WD" evidence="9">
    <location>
        <begin position="303"/>
        <end position="343"/>
    </location>
</feature>
<evidence type="ECO:0000256" key="6">
    <source>
        <dbReference type="ARBA" id="ARBA00022884"/>
    </source>
</evidence>
<evidence type="ECO:0000256" key="10">
    <source>
        <dbReference type="SAM" id="MobiDB-lite"/>
    </source>
</evidence>
<dbReference type="InterPro" id="IPR001680">
    <property type="entry name" value="WD40_rpt"/>
</dbReference>
<organism evidence="11 12">
    <name type="scientific">Dendrobium nobile</name>
    <name type="common">Orchid</name>
    <dbReference type="NCBI Taxonomy" id="94219"/>
    <lineage>
        <taxon>Eukaryota</taxon>
        <taxon>Viridiplantae</taxon>
        <taxon>Streptophyta</taxon>
        <taxon>Embryophyta</taxon>
        <taxon>Tracheophyta</taxon>
        <taxon>Spermatophyta</taxon>
        <taxon>Magnoliopsida</taxon>
        <taxon>Liliopsida</taxon>
        <taxon>Asparagales</taxon>
        <taxon>Orchidaceae</taxon>
        <taxon>Epidendroideae</taxon>
        <taxon>Malaxideae</taxon>
        <taxon>Dendrobiinae</taxon>
        <taxon>Dendrobium</taxon>
    </lineage>
</organism>
<dbReference type="PROSITE" id="PS50294">
    <property type="entry name" value="WD_REPEATS_REGION"/>
    <property type="match status" value="3"/>
</dbReference>
<keyword evidence="8" id="KW-0687">Ribonucleoprotein</keyword>
<dbReference type="SMART" id="SM00320">
    <property type="entry name" value="WD40"/>
    <property type="match status" value="6"/>
</dbReference>
<keyword evidence="12" id="KW-1185">Reference proteome</keyword>
<dbReference type="Proteomes" id="UP000829196">
    <property type="component" value="Unassembled WGS sequence"/>
</dbReference>
<feature type="repeat" description="WD" evidence="9">
    <location>
        <begin position="158"/>
        <end position="199"/>
    </location>
</feature>
<dbReference type="GO" id="GO:0006364">
    <property type="term" value="P:rRNA processing"/>
    <property type="evidence" value="ECO:0007669"/>
    <property type="project" value="UniProtKB-KW"/>
</dbReference>
<dbReference type="PROSITE" id="PS00678">
    <property type="entry name" value="WD_REPEATS_1"/>
    <property type="match status" value="2"/>
</dbReference>
<dbReference type="SMR" id="A0A8T3AMC9"/>
<dbReference type="CDD" id="cd00200">
    <property type="entry name" value="WD40"/>
    <property type="match status" value="1"/>
</dbReference>
<dbReference type="InterPro" id="IPR019775">
    <property type="entry name" value="WD40_repeat_CS"/>
</dbReference>
<dbReference type="FunFam" id="2.130.10.10:FF:000483">
    <property type="entry name" value="U3 snoRNP-associated protein-like EMB2271"/>
    <property type="match status" value="1"/>
</dbReference>
<dbReference type="InterPro" id="IPR020472">
    <property type="entry name" value="WD40_PAC1"/>
</dbReference>
<reference evidence="11" key="1">
    <citation type="journal article" date="2022" name="Front. Genet.">
        <title>Chromosome-Scale Assembly of the Dendrobium nobile Genome Provides Insights Into the Molecular Mechanism of the Biosynthesis of the Medicinal Active Ingredient of Dendrobium.</title>
        <authorList>
            <person name="Xu Q."/>
            <person name="Niu S.-C."/>
            <person name="Li K.-L."/>
            <person name="Zheng P.-J."/>
            <person name="Zhang X.-J."/>
            <person name="Jia Y."/>
            <person name="Liu Y."/>
            <person name="Niu Y.-X."/>
            <person name="Yu L.-H."/>
            <person name="Chen D.-F."/>
            <person name="Zhang G.-Q."/>
        </authorList>
    </citation>
    <scope>NUCLEOTIDE SEQUENCE</scope>
    <source>
        <tissue evidence="11">Leaf</tissue>
    </source>
</reference>
<sequence length="518" mass="57696">MKRQRVKNLSRNRGGKKKPKPISNGDDPFFEADAKRRRKGVAAFNDKEELESLPSDESEAEVVGGEDQGEEPEETAAETRFRMAKEHLERIRAAAKKLEEEEGGGEGDEMNMEEREGRRDSLVAEILQKDQLEASGRVRRLIASRVLNPEPDDEFKVLVKHRMSVTAVGLAEDDRRGFSASKDGTILHWDVESGKHEKYLWPNEDVLISHCAKGPQNSTSKRSKNVLSLAVSSDGRYLASGGLDRDVHLWDTRTREHIQAFRGHRGPVTCLTFRQGTPQLFSGSFDRTIKLWNVEDRTHMDNLFGHQSEVLTIDCLHKERLLTVGRDRTMRLWKVPEESQLVFRAPASSLECCCFINDSEFLSGSDDGSIELWSILRKKPIHIIKNAHALSSSHEEHLPTNSKEGLPNGNHAGGCSTSVQSWVSSVAVCRGSDLVASGAANGVIRLWTIASDEKSIQPLLAYPLVGFANSLAFSKSGRFILAGVGQEPRLGRWGRVHNARNGVAVHSIRLSEEHSALY</sequence>
<feature type="compositionally biased region" description="Basic residues" evidence="10">
    <location>
        <begin position="1"/>
        <end position="20"/>
    </location>
</feature>
<feature type="region of interest" description="Disordered" evidence="10">
    <location>
        <begin position="1"/>
        <end position="77"/>
    </location>
</feature>
<evidence type="ECO:0000256" key="9">
    <source>
        <dbReference type="PROSITE-ProRule" id="PRU00221"/>
    </source>
</evidence>
<comment type="caution">
    <text evidence="11">The sequence shown here is derived from an EMBL/GenBank/DDBJ whole genome shotgun (WGS) entry which is preliminary data.</text>
</comment>
<dbReference type="InterPro" id="IPR039241">
    <property type="entry name" value="Rrp9-like"/>
</dbReference>
<evidence type="ECO:0000256" key="5">
    <source>
        <dbReference type="ARBA" id="ARBA00022737"/>
    </source>
</evidence>
<feature type="compositionally biased region" description="Acidic residues" evidence="10">
    <location>
        <begin position="67"/>
        <end position="76"/>
    </location>
</feature>
<dbReference type="InterPro" id="IPR015943">
    <property type="entry name" value="WD40/YVTN_repeat-like_dom_sf"/>
</dbReference>
<comment type="similarity">
    <text evidence="2">Belongs to the WD repeat RRP9 family.</text>
</comment>
<evidence type="ECO:0000313" key="11">
    <source>
        <dbReference type="EMBL" id="KAI0497579.1"/>
    </source>
</evidence>
<keyword evidence="7" id="KW-0539">Nucleus</keyword>
<evidence type="ECO:0008006" key="13">
    <source>
        <dbReference type="Google" id="ProtNLM"/>
    </source>
</evidence>
<dbReference type="SUPFAM" id="SSF50978">
    <property type="entry name" value="WD40 repeat-like"/>
    <property type="match status" value="1"/>
</dbReference>
<protein>
    <recommendedName>
        <fullName evidence="13">U3 snoRNP-associated protein-like EMB2271</fullName>
    </recommendedName>
</protein>
<dbReference type="OrthoDB" id="189968at2759"/>
<dbReference type="PANTHER" id="PTHR19865:SF0">
    <property type="entry name" value="U3 SMALL NUCLEOLAR RNA-INTERACTING PROTEIN 2"/>
    <property type="match status" value="1"/>
</dbReference>
<dbReference type="InterPro" id="IPR036322">
    <property type="entry name" value="WD40_repeat_dom_sf"/>
</dbReference>
<comment type="subcellular location">
    <subcellularLocation>
        <location evidence="1">Nucleus</location>
        <location evidence="1">Nucleolus</location>
    </subcellularLocation>
</comment>
<evidence type="ECO:0000256" key="7">
    <source>
        <dbReference type="ARBA" id="ARBA00023242"/>
    </source>
</evidence>
<dbReference type="PANTHER" id="PTHR19865">
    <property type="entry name" value="U3 SMALL NUCLEOLAR RNA INTERACTING PROTEIN 2"/>
    <property type="match status" value="1"/>
</dbReference>
<feature type="compositionally biased region" description="Acidic residues" evidence="10">
    <location>
        <begin position="48"/>
        <end position="60"/>
    </location>
</feature>
<name>A0A8T3AMC9_DENNO</name>
<keyword evidence="6" id="KW-0694">RNA-binding</keyword>
<keyword evidence="5" id="KW-0677">Repeat</keyword>
<keyword evidence="3" id="KW-0698">rRNA processing</keyword>
<evidence type="ECO:0000256" key="3">
    <source>
        <dbReference type="ARBA" id="ARBA00022552"/>
    </source>
</evidence>
<accession>A0A8T3AMC9</accession>
<feature type="repeat" description="WD" evidence="9">
    <location>
        <begin position="261"/>
        <end position="302"/>
    </location>
</feature>
<dbReference type="PRINTS" id="PR00320">
    <property type="entry name" value="GPROTEINBRPT"/>
</dbReference>
<dbReference type="EMBL" id="JAGYWB010000015">
    <property type="protein sequence ID" value="KAI0497579.1"/>
    <property type="molecule type" value="Genomic_DNA"/>
</dbReference>
<evidence type="ECO:0000256" key="4">
    <source>
        <dbReference type="ARBA" id="ARBA00022574"/>
    </source>
</evidence>
<evidence type="ECO:0000256" key="2">
    <source>
        <dbReference type="ARBA" id="ARBA00006777"/>
    </source>
</evidence>
<feature type="repeat" description="WD" evidence="9">
    <location>
        <begin position="219"/>
        <end position="260"/>
    </location>
</feature>